<dbReference type="AlphaFoldDB" id="A0A1I8AH51"/>
<reference evidence="2" key="1">
    <citation type="submission" date="2016-11" db="UniProtKB">
        <authorList>
            <consortium name="WormBaseParasite"/>
        </authorList>
    </citation>
    <scope>IDENTIFICATION</scope>
</reference>
<name>A0A1I8AH51_9BILA</name>
<evidence type="ECO:0000313" key="2">
    <source>
        <dbReference type="WBParaSite" id="L893_g5433.t1"/>
    </source>
</evidence>
<keyword evidence="1" id="KW-1185">Reference proteome</keyword>
<accession>A0A1I8AH51</accession>
<evidence type="ECO:0000313" key="1">
    <source>
        <dbReference type="Proteomes" id="UP000095287"/>
    </source>
</evidence>
<dbReference type="WBParaSite" id="L893_g5433.t1">
    <property type="protein sequence ID" value="L893_g5433.t1"/>
    <property type="gene ID" value="L893_g5433"/>
</dbReference>
<sequence>MMSSLTKFARSPIATFIRLKSTDSSGLPRSGDVKVLGTSAKKQFVAPTKTAKLDNRQKSAASKKHGTTSKCTLANLPIAIPNRGKFYITLQKSGGVYSVNVSKKGSDRYDHEDYTAYDLTKMVFNGTIDPKEIGNPSTGTWEEKCRRRKWVPRHFFENKLGHIRLFRDLCISIEWIELLEARQCLSERREIIVKDAQKFSDEVSKLPYITQEYEEALSAKLVKRHGDGALPALRFMLDDVHTSYTNRCFNFHDLPFDLKLIASQLKINKHKLPRTPIGKRTYDRSMLLQMGMNVICKGSTEEEMMKTFDAVGETLSSVADIRKARRDTDKCLERQLRTITRHFRDVLYYNFRSQESEALGVYLALEKIAGSSPEDATLDGGEAQRRLAEDSGLRLIFITILSSPPTVMYIGQKTFDVNKRIEEDMVAKNLACKYN</sequence>
<organism evidence="1 2">
    <name type="scientific">Steinernema glaseri</name>
    <dbReference type="NCBI Taxonomy" id="37863"/>
    <lineage>
        <taxon>Eukaryota</taxon>
        <taxon>Metazoa</taxon>
        <taxon>Ecdysozoa</taxon>
        <taxon>Nematoda</taxon>
        <taxon>Chromadorea</taxon>
        <taxon>Rhabditida</taxon>
        <taxon>Tylenchina</taxon>
        <taxon>Panagrolaimomorpha</taxon>
        <taxon>Strongyloidoidea</taxon>
        <taxon>Steinernematidae</taxon>
        <taxon>Steinernema</taxon>
    </lineage>
</organism>
<proteinExistence type="predicted"/>
<protein>
    <submittedName>
        <fullName evidence="2">FERM domain-containing protein</fullName>
    </submittedName>
</protein>
<dbReference type="Proteomes" id="UP000095287">
    <property type="component" value="Unplaced"/>
</dbReference>